<organism evidence="2 3">
    <name type="scientific">Thalassotalea agarivorans</name>
    <name type="common">Thalassomonas agarivorans</name>
    <dbReference type="NCBI Taxonomy" id="349064"/>
    <lineage>
        <taxon>Bacteria</taxon>
        <taxon>Pseudomonadati</taxon>
        <taxon>Pseudomonadota</taxon>
        <taxon>Gammaproteobacteria</taxon>
        <taxon>Alteromonadales</taxon>
        <taxon>Colwelliaceae</taxon>
        <taxon>Thalassotalea</taxon>
    </lineage>
</organism>
<feature type="transmembrane region" description="Helical" evidence="1">
    <location>
        <begin position="7"/>
        <end position="26"/>
    </location>
</feature>
<keyword evidence="1" id="KW-1133">Transmembrane helix</keyword>
<keyword evidence="1" id="KW-0472">Membrane</keyword>
<proteinExistence type="predicted"/>
<dbReference type="AlphaFoldDB" id="A0A1I0D803"/>
<accession>A0A1I0D803</accession>
<sequence length="98" mass="10644">MAIFSIMLGSIFFVIAIVWFTFVALFSDPNNAGVGFGFILGILPAILSLLLTIPSTVIRSIHVIKHKPQQTVKEKAILCIGLLISVAYCCAFIKLSFA</sequence>
<gene>
    <name evidence="2" type="ORF">SAMN05660429_01411</name>
</gene>
<keyword evidence="3" id="KW-1185">Reference proteome</keyword>
<keyword evidence="1" id="KW-0812">Transmembrane</keyword>
<name>A0A1I0D803_THASX</name>
<reference evidence="2 3" key="1">
    <citation type="submission" date="2016-10" db="EMBL/GenBank/DDBJ databases">
        <authorList>
            <person name="de Groot N.N."/>
        </authorList>
    </citation>
    <scope>NUCLEOTIDE SEQUENCE [LARGE SCALE GENOMIC DNA]</scope>
    <source>
        <strain evidence="2 3">DSM 19706</strain>
    </source>
</reference>
<feature type="transmembrane region" description="Helical" evidence="1">
    <location>
        <begin position="76"/>
        <end position="97"/>
    </location>
</feature>
<dbReference type="RefSeq" id="WP_093328795.1">
    <property type="nucleotide sequence ID" value="NZ_AP027363.1"/>
</dbReference>
<dbReference type="EMBL" id="FOHK01000006">
    <property type="protein sequence ID" value="SET28368.1"/>
    <property type="molecule type" value="Genomic_DNA"/>
</dbReference>
<protein>
    <submittedName>
        <fullName evidence="2">Uncharacterized protein</fullName>
    </submittedName>
</protein>
<dbReference type="Proteomes" id="UP000199308">
    <property type="component" value="Unassembled WGS sequence"/>
</dbReference>
<evidence type="ECO:0000256" key="1">
    <source>
        <dbReference type="SAM" id="Phobius"/>
    </source>
</evidence>
<dbReference type="STRING" id="349064.SAMN05660429_01411"/>
<evidence type="ECO:0000313" key="3">
    <source>
        <dbReference type="Proteomes" id="UP000199308"/>
    </source>
</evidence>
<evidence type="ECO:0000313" key="2">
    <source>
        <dbReference type="EMBL" id="SET28368.1"/>
    </source>
</evidence>
<feature type="transmembrane region" description="Helical" evidence="1">
    <location>
        <begin position="32"/>
        <end position="55"/>
    </location>
</feature>